<dbReference type="OrthoDB" id="9804799at2"/>
<feature type="transmembrane region" description="Helical" evidence="1">
    <location>
        <begin position="6"/>
        <end position="29"/>
    </location>
</feature>
<keyword evidence="1" id="KW-0812">Transmembrane</keyword>
<proteinExistence type="predicted"/>
<feature type="transmembrane region" description="Helical" evidence="1">
    <location>
        <begin position="115"/>
        <end position="136"/>
    </location>
</feature>
<feature type="domain" description="Peptidase M56" evidence="2">
    <location>
        <begin position="7"/>
        <end position="278"/>
    </location>
</feature>
<name>A0A3G1KMR7_FORW1</name>
<evidence type="ECO:0000313" key="4">
    <source>
        <dbReference type="EMBL" id="ATW23759.1"/>
    </source>
</evidence>
<evidence type="ECO:0000256" key="1">
    <source>
        <dbReference type="SAM" id="Phobius"/>
    </source>
</evidence>
<dbReference type="RefSeq" id="WP_148132922.1">
    <property type="nucleotide sequence ID" value="NZ_CP017634.1"/>
</dbReference>
<dbReference type="Proteomes" id="UP000323521">
    <property type="component" value="Chromosome"/>
</dbReference>
<keyword evidence="1" id="KW-0472">Membrane</keyword>
<feature type="transmembrane region" description="Helical" evidence="1">
    <location>
        <begin position="200"/>
        <end position="224"/>
    </location>
</feature>
<dbReference type="Pfam" id="PF05569">
    <property type="entry name" value="Peptidase_M56"/>
    <property type="match status" value="1"/>
</dbReference>
<protein>
    <submittedName>
        <fullName evidence="4">Uncharacterized protein</fullName>
    </submittedName>
</protein>
<evidence type="ECO:0000313" key="5">
    <source>
        <dbReference type="Proteomes" id="UP000323521"/>
    </source>
</evidence>
<organism evidence="4 5">
    <name type="scientific">Formimonas warabiya</name>
    <dbReference type="NCBI Taxonomy" id="1761012"/>
    <lineage>
        <taxon>Bacteria</taxon>
        <taxon>Bacillati</taxon>
        <taxon>Bacillota</taxon>
        <taxon>Clostridia</taxon>
        <taxon>Eubacteriales</taxon>
        <taxon>Peptococcaceae</taxon>
        <taxon>Candidatus Formimonas</taxon>
    </lineage>
</organism>
<dbReference type="KEGG" id="fwa:DCMF_02175"/>
<keyword evidence="5" id="KW-1185">Reference proteome</keyword>
<dbReference type="CDD" id="cd07341">
    <property type="entry name" value="M56_BlaR1_MecR1_like"/>
    <property type="match status" value="1"/>
</dbReference>
<feature type="domain" description="Bacterial Ig-like" evidence="3">
    <location>
        <begin position="330"/>
        <end position="427"/>
    </location>
</feature>
<evidence type="ECO:0000259" key="2">
    <source>
        <dbReference type="Pfam" id="PF05569"/>
    </source>
</evidence>
<dbReference type="InterPro" id="IPR052173">
    <property type="entry name" value="Beta-lactam_resp_regulator"/>
</dbReference>
<feature type="transmembrane region" description="Helical" evidence="1">
    <location>
        <begin position="36"/>
        <end position="54"/>
    </location>
</feature>
<evidence type="ECO:0000259" key="3">
    <source>
        <dbReference type="Pfam" id="PF20251"/>
    </source>
</evidence>
<dbReference type="PANTHER" id="PTHR34978:SF3">
    <property type="entry name" value="SLR0241 PROTEIN"/>
    <property type="match status" value="1"/>
</dbReference>
<feature type="transmembrane region" description="Helical" evidence="1">
    <location>
        <begin position="288"/>
        <end position="306"/>
    </location>
</feature>
<keyword evidence="1" id="KW-1133">Transmembrane helix</keyword>
<sequence length="833" mass="93344">MDKLFLSVLNMSLTASFVIAAIMLVRLPLKKAPRTISYALWAVAGFRLVFPFSFESVLSLIPFKSAPIPVDIATQTIPRVDSGINIVDHAVSQVLPAATPVASVNPLQIWLTVGAYLWLTGVAVMLIYSVVSIVLLKRGLTGATLVEDNIYKADNLKTPFVLGLLRPKIYIPAGLTEEEKYYIILHERTHIRRHDHAVKFFAYFILCLHWFNPFAWAAFLLMGADMEMSCDERVLKEIGGETKKAYSMSLLSLASERRIIGGSPLAFGEGGMKERIKNVLNFKKPSRVIVIVAVALAAILSIGFAVNRIDVANSSNWEIYHFPSYFYDRVTFNADAETFSPSFKAVTAKLTNKELASGLMCGKTFTLVKQVGKDWRIVPFKEGVAFDDMAISLAVGDSETYTLTPDMLASKLDGGNYRIVTDIWYANEPSQRTIRHVWAEFTISEHEAEITLNEVRELAKKGDALKIEDFQDFKGVDTSSQLGYHIIEYSVEGGYCLIVETDGKRLDSVNLESIWLSSAGVIDIRDNNVDEFIKSHPSSADGIIEDPEKIIADINAEFLESGDPAYALGVNENGLPVFVNPDAALEAALRDYAEGFAAVSEEFNLDPVNNDNYSWYKKYGWQQPYEDLRYQGIQISKFFDIYENSFSNGNDADEFIKPSSTVIKLEPTSPEWSQEQRIDIVGMAELDYASDDIVIFHGYFGLFVYDLNSLQIIRSLDLKPLNCTAIQGDDYCDVTVSMDGNTVQLHRMSSKNMYVYTVSDNTLGETTFERMSERFGSNFVPIEDVVDSKQLAKYSYNAVRFATGEYGYLHTSDMTLGTLSYVRDDMIYRLFDI</sequence>
<gene>
    <name evidence="4" type="ORF">DCMF_02175</name>
</gene>
<dbReference type="InterPro" id="IPR046878">
    <property type="entry name" value="Big_14"/>
</dbReference>
<accession>A0A3G1KMR7</accession>
<dbReference type="InterPro" id="IPR008756">
    <property type="entry name" value="Peptidase_M56"/>
</dbReference>
<dbReference type="AlphaFoldDB" id="A0A3G1KMR7"/>
<dbReference type="EMBL" id="CP017634">
    <property type="protein sequence ID" value="ATW23759.1"/>
    <property type="molecule type" value="Genomic_DNA"/>
</dbReference>
<dbReference type="PANTHER" id="PTHR34978">
    <property type="entry name" value="POSSIBLE SENSOR-TRANSDUCER PROTEIN BLAR"/>
    <property type="match status" value="1"/>
</dbReference>
<reference evidence="4 5" key="1">
    <citation type="submission" date="2016-10" db="EMBL/GenBank/DDBJ databases">
        <title>Complete Genome Sequence of Peptococcaceae strain DCMF.</title>
        <authorList>
            <person name="Edwards R.J."/>
            <person name="Holland S.I."/>
            <person name="Deshpande N.P."/>
            <person name="Wong Y.K."/>
            <person name="Ertan H."/>
            <person name="Manefield M."/>
            <person name="Russell T.L."/>
            <person name="Lee M.J."/>
        </authorList>
    </citation>
    <scope>NUCLEOTIDE SEQUENCE [LARGE SCALE GENOMIC DNA]</scope>
    <source>
        <strain evidence="4 5">DCMF</strain>
    </source>
</reference>
<dbReference type="Pfam" id="PF20251">
    <property type="entry name" value="Big_14"/>
    <property type="match status" value="1"/>
</dbReference>